<evidence type="ECO:0000313" key="2">
    <source>
        <dbReference type="EMBL" id="CCI42629.1"/>
    </source>
</evidence>
<feature type="compositionally biased region" description="Basic and acidic residues" evidence="1">
    <location>
        <begin position="10"/>
        <end position="29"/>
    </location>
</feature>
<gene>
    <name evidence="2" type="ORF">BN9_034130</name>
</gene>
<dbReference type="InParanoid" id="A0A024G7I2"/>
<dbReference type="AlphaFoldDB" id="A0A024G7I2"/>
<evidence type="ECO:0000313" key="3">
    <source>
        <dbReference type="Proteomes" id="UP000053237"/>
    </source>
</evidence>
<organism evidence="2 3">
    <name type="scientific">Albugo candida</name>
    <dbReference type="NCBI Taxonomy" id="65357"/>
    <lineage>
        <taxon>Eukaryota</taxon>
        <taxon>Sar</taxon>
        <taxon>Stramenopiles</taxon>
        <taxon>Oomycota</taxon>
        <taxon>Peronosporomycetes</taxon>
        <taxon>Albuginales</taxon>
        <taxon>Albuginaceae</taxon>
        <taxon>Albugo</taxon>
    </lineage>
</organism>
<dbReference type="EMBL" id="CAIX01000037">
    <property type="protein sequence ID" value="CCI42629.1"/>
    <property type="molecule type" value="Genomic_DNA"/>
</dbReference>
<sequence>MSDSRPIPSYRRETHSSESLHSAEDDHSISDASTTSNVTADRSDSLANAPFNISQSCPENGHFDSTMHRMQRMTRPNLQAPRAPSLGSVAAPSMHDIAPMPELLLPPPARRHSPAESVLQFPSSCPVSFNYMRQQTAFPLRKNQSNLAASPALAAMSAFQRSHTTIEDDLREFIEESHIGMFSNLTVNSETRLDDDTKSGLDGVNGAIFDFEEQ</sequence>
<reference evidence="2 3" key="1">
    <citation type="submission" date="2012-05" db="EMBL/GenBank/DDBJ databases">
        <title>Recombination and specialization in a pathogen metapopulation.</title>
        <authorList>
            <person name="Gardiner A."/>
            <person name="Kemen E."/>
            <person name="Schultz-Larsen T."/>
            <person name="MacLean D."/>
            <person name="Van Oosterhout C."/>
            <person name="Jones J.D.G."/>
        </authorList>
    </citation>
    <scope>NUCLEOTIDE SEQUENCE [LARGE SCALE GENOMIC DNA]</scope>
    <source>
        <strain evidence="2 3">Ac Nc2</strain>
    </source>
</reference>
<dbReference type="Proteomes" id="UP000053237">
    <property type="component" value="Unassembled WGS sequence"/>
</dbReference>
<name>A0A024G7I2_9STRA</name>
<keyword evidence="3" id="KW-1185">Reference proteome</keyword>
<comment type="caution">
    <text evidence="2">The sequence shown here is derived from an EMBL/GenBank/DDBJ whole genome shotgun (WGS) entry which is preliminary data.</text>
</comment>
<protein>
    <submittedName>
        <fullName evidence="2">Uncharacterized protein</fullName>
    </submittedName>
</protein>
<proteinExistence type="predicted"/>
<evidence type="ECO:0000256" key="1">
    <source>
        <dbReference type="SAM" id="MobiDB-lite"/>
    </source>
</evidence>
<feature type="region of interest" description="Disordered" evidence="1">
    <location>
        <begin position="1"/>
        <end position="61"/>
    </location>
</feature>
<feature type="compositionally biased region" description="Polar residues" evidence="1">
    <location>
        <begin position="30"/>
        <end position="40"/>
    </location>
</feature>
<accession>A0A024G7I2</accession>